<feature type="transmembrane region" description="Helical" evidence="5">
    <location>
        <begin position="152"/>
        <end position="170"/>
    </location>
</feature>
<proteinExistence type="predicted"/>
<evidence type="ECO:0000256" key="2">
    <source>
        <dbReference type="ARBA" id="ARBA00023125"/>
    </source>
</evidence>
<dbReference type="eggNOG" id="COG2197">
    <property type="taxonomic scope" value="Bacteria"/>
</dbReference>
<dbReference type="HOGENOM" id="CLU_027066_3_1_11"/>
<keyword evidence="2 7" id="KW-0238">DNA-binding</keyword>
<dbReference type="PROSITE" id="PS50043">
    <property type="entry name" value="HTH_LUXR_2"/>
    <property type="match status" value="1"/>
</dbReference>
<name>C7N161_SLAHD</name>
<protein>
    <submittedName>
        <fullName evidence="7">Response regulator containing a CheY-like receiver domain and an HTH DNA-binding domain</fullName>
    </submittedName>
</protein>
<keyword evidence="5" id="KW-1133">Transmembrane helix</keyword>
<dbReference type="KEGG" id="shi:Shel_22730"/>
<sequence length="502" mass="56111">MAFRRIVDKETLDKRIAELSVSSFLNARILGFAFQRAWVFLLFLGAASSTFTLTGEAIPPQVYMISSITLCCVLFAAAMREEWFLRFNTHPIRRWMGPVLTVLGTLCAFLMFTTHIPMELTGLLCGILTGLGSGIIDLGYGEIYRNVPPDDTHIEIPVATFYAACIYATMMLMPPAATFMVAMVLPLASAYVYLTVNHVWEPGREPSVKAVPMQVSEFTWRIGACAFLVGTADSLIRQIYMHINHIAPMDFYQPGMILSCLVMMTLLVGYHLLAKDGTTRAMYKFVMFIMAFFILLLPVLAGTSVKDGTFALISYNCFNVIIWMVLAETSYTYRLSSMVVFGVGWGMVTLGVACGQIVSTWVVGAIEFTPQAVSLAALVCTLMVLWSYLFILREDDMIDITKMDEEDGADEEDGPESPSSGEGPQANHPTPFKDRCKEVAEEYGLTPRETEVMMLFAKGRTSARIQEELVLSRGTVTTHLQHIYQKMDVHTKQEFLDKIERK</sequence>
<evidence type="ECO:0000259" key="6">
    <source>
        <dbReference type="PROSITE" id="PS50043"/>
    </source>
</evidence>
<feature type="compositionally biased region" description="Acidic residues" evidence="4">
    <location>
        <begin position="406"/>
        <end position="415"/>
    </location>
</feature>
<evidence type="ECO:0000256" key="3">
    <source>
        <dbReference type="ARBA" id="ARBA00023163"/>
    </source>
</evidence>
<feature type="transmembrane region" description="Helical" evidence="5">
    <location>
        <begin position="252"/>
        <end position="273"/>
    </location>
</feature>
<feature type="transmembrane region" description="Helical" evidence="5">
    <location>
        <begin position="120"/>
        <end position="140"/>
    </location>
</feature>
<dbReference type="CDD" id="cd06170">
    <property type="entry name" value="LuxR_C_like"/>
    <property type="match status" value="1"/>
</dbReference>
<keyword evidence="5" id="KW-0472">Membrane</keyword>
<dbReference type="STRING" id="471855.Shel_22730"/>
<dbReference type="SMART" id="SM00421">
    <property type="entry name" value="HTH_LUXR"/>
    <property type="match status" value="1"/>
</dbReference>
<keyword evidence="8" id="KW-1185">Reference proteome</keyword>
<feature type="region of interest" description="Disordered" evidence="4">
    <location>
        <begin position="406"/>
        <end position="432"/>
    </location>
</feature>
<dbReference type="SUPFAM" id="SSF46894">
    <property type="entry name" value="C-terminal effector domain of the bipartite response regulators"/>
    <property type="match status" value="1"/>
</dbReference>
<keyword evidence="3" id="KW-0804">Transcription</keyword>
<feature type="transmembrane region" description="Helical" evidence="5">
    <location>
        <begin position="285"/>
        <end position="303"/>
    </location>
</feature>
<dbReference type="RefSeq" id="WP_012799383.1">
    <property type="nucleotide sequence ID" value="NC_013165.1"/>
</dbReference>
<feature type="transmembrane region" description="Helical" evidence="5">
    <location>
        <begin position="176"/>
        <end position="197"/>
    </location>
</feature>
<keyword evidence="1" id="KW-0805">Transcription regulation</keyword>
<dbReference type="Gene3D" id="1.10.10.10">
    <property type="entry name" value="Winged helix-like DNA-binding domain superfamily/Winged helix DNA-binding domain"/>
    <property type="match status" value="1"/>
</dbReference>
<dbReference type="AlphaFoldDB" id="C7N161"/>
<feature type="transmembrane region" description="Helical" evidence="5">
    <location>
        <begin position="61"/>
        <end position="79"/>
    </location>
</feature>
<accession>C7N161</accession>
<dbReference type="Proteomes" id="UP000002026">
    <property type="component" value="Chromosome"/>
</dbReference>
<feature type="transmembrane region" description="Helical" evidence="5">
    <location>
        <begin position="309"/>
        <end position="327"/>
    </location>
</feature>
<gene>
    <name evidence="7" type="ordered locus">Shel_22730</name>
</gene>
<organism evidence="7 8">
    <name type="scientific">Slackia heliotrinireducens (strain ATCC 29202 / DSM 20476 / NCTC 11029 / RHS 1)</name>
    <name type="common">Peptococcus heliotrinreducens</name>
    <dbReference type="NCBI Taxonomy" id="471855"/>
    <lineage>
        <taxon>Bacteria</taxon>
        <taxon>Bacillati</taxon>
        <taxon>Actinomycetota</taxon>
        <taxon>Coriobacteriia</taxon>
        <taxon>Eggerthellales</taxon>
        <taxon>Eggerthellaceae</taxon>
        <taxon>Slackia</taxon>
    </lineage>
</organism>
<reference evidence="7 8" key="1">
    <citation type="journal article" date="2009" name="Stand. Genomic Sci.">
        <title>Complete genome sequence of Slackia heliotrinireducens type strain (RHS 1).</title>
        <authorList>
            <person name="Pukall R."/>
            <person name="Lapidus A."/>
            <person name="Nolan M."/>
            <person name="Copeland A."/>
            <person name="Glavina Del Rio T."/>
            <person name="Lucas S."/>
            <person name="Chen F."/>
            <person name="Tice H."/>
            <person name="Cheng J.F."/>
            <person name="Chertkov O."/>
            <person name="Bruce D."/>
            <person name="Goodwin L."/>
            <person name="Kuske C."/>
            <person name="Brettin T."/>
            <person name="Detter J.C."/>
            <person name="Han C."/>
            <person name="Pitluck S."/>
            <person name="Pati A."/>
            <person name="Mavrommatis K."/>
            <person name="Ivanova N."/>
            <person name="Ovchinnikova G."/>
            <person name="Chen A."/>
            <person name="Palaniappan K."/>
            <person name="Schneider S."/>
            <person name="Rohde M."/>
            <person name="Chain P."/>
            <person name="D'haeseleer P."/>
            <person name="Goker M."/>
            <person name="Bristow J."/>
            <person name="Eisen J.A."/>
            <person name="Markowitz V."/>
            <person name="Kyrpides N.C."/>
            <person name="Klenk H.P."/>
            <person name="Hugenholtz P."/>
        </authorList>
    </citation>
    <scope>NUCLEOTIDE SEQUENCE [LARGE SCALE GENOMIC DNA]</scope>
    <source>
        <strain evidence="8">ATCC 29202 / DSM 20476 / NCTC 11029 / RHS 1</strain>
    </source>
</reference>
<dbReference type="EMBL" id="CP001684">
    <property type="protein sequence ID" value="ACV23283.1"/>
    <property type="molecule type" value="Genomic_DNA"/>
</dbReference>
<evidence type="ECO:0000313" key="7">
    <source>
        <dbReference type="EMBL" id="ACV23283.1"/>
    </source>
</evidence>
<dbReference type="InterPro" id="IPR000792">
    <property type="entry name" value="Tscrpt_reg_LuxR_C"/>
</dbReference>
<dbReference type="InterPro" id="IPR016032">
    <property type="entry name" value="Sig_transdc_resp-reg_C-effctor"/>
</dbReference>
<dbReference type="Pfam" id="PF00196">
    <property type="entry name" value="GerE"/>
    <property type="match status" value="1"/>
</dbReference>
<evidence type="ECO:0000256" key="1">
    <source>
        <dbReference type="ARBA" id="ARBA00023015"/>
    </source>
</evidence>
<feature type="transmembrane region" description="Helical" evidence="5">
    <location>
        <begin position="218"/>
        <end position="240"/>
    </location>
</feature>
<dbReference type="GO" id="GO:0006355">
    <property type="term" value="P:regulation of DNA-templated transcription"/>
    <property type="evidence" value="ECO:0007669"/>
    <property type="project" value="InterPro"/>
</dbReference>
<keyword evidence="5" id="KW-0812">Transmembrane</keyword>
<dbReference type="InterPro" id="IPR036388">
    <property type="entry name" value="WH-like_DNA-bd_sf"/>
</dbReference>
<dbReference type="GO" id="GO:0003677">
    <property type="term" value="F:DNA binding"/>
    <property type="evidence" value="ECO:0007669"/>
    <property type="project" value="UniProtKB-KW"/>
</dbReference>
<dbReference type="PANTHER" id="PTHR44688">
    <property type="entry name" value="DNA-BINDING TRANSCRIPTIONAL ACTIVATOR DEVR_DOSR"/>
    <property type="match status" value="1"/>
</dbReference>
<feature type="transmembrane region" description="Helical" evidence="5">
    <location>
        <begin position="95"/>
        <end position="114"/>
    </location>
</feature>
<feature type="transmembrane region" description="Helical" evidence="5">
    <location>
        <begin position="372"/>
        <end position="392"/>
    </location>
</feature>
<feature type="domain" description="HTH luxR-type" evidence="6">
    <location>
        <begin position="438"/>
        <end position="502"/>
    </location>
</feature>
<dbReference type="PRINTS" id="PR00038">
    <property type="entry name" value="HTHLUXR"/>
</dbReference>
<dbReference type="PANTHER" id="PTHR44688:SF16">
    <property type="entry name" value="DNA-BINDING TRANSCRIPTIONAL ACTIVATOR DEVR_DOSR"/>
    <property type="match status" value="1"/>
</dbReference>
<feature type="transmembrane region" description="Helical" evidence="5">
    <location>
        <begin position="339"/>
        <end position="366"/>
    </location>
</feature>
<evidence type="ECO:0000256" key="4">
    <source>
        <dbReference type="SAM" id="MobiDB-lite"/>
    </source>
</evidence>
<evidence type="ECO:0000256" key="5">
    <source>
        <dbReference type="SAM" id="Phobius"/>
    </source>
</evidence>
<evidence type="ECO:0000313" key="8">
    <source>
        <dbReference type="Proteomes" id="UP000002026"/>
    </source>
</evidence>